<comment type="caution">
    <text evidence="1">The sequence shown here is derived from an EMBL/GenBank/DDBJ whole genome shotgun (WGS) entry which is preliminary data.</text>
</comment>
<evidence type="ECO:0000313" key="1">
    <source>
        <dbReference type="EMBL" id="MBC5730594.1"/>
    </source>
</evidence>
<dbReference type="RefSeq" id="WP_186963473.1">
    <property type="nucleotide sequence ID" value="NZ_JACOPR010000003.1"/>
</dbReference>
<accession>A0ABR7HSV8</accession>
<keyword evidence="2" id="KW-1185">Reference proteome</keyword>
<protein>
    <submittedName>
        <fullName evidence="1">Uncharacterized protein</fullName>
    </submittedName>
</protein>
<sequence>MNRLFTLQSALLTRLGSGEEAAWTALHMASAGTIAWNMAEELGDDPCMAACAASLKICAGVFSDGEDLRSFLHLLACFSDSECESLAAVVAGECAAPQDAALADTAQSAQVVAARQYGQPFADEEEQARYHRWTHRHALSF</sequence>
<reference evidence="1 2" key="1">
    <citation type="submission" date="2020-08" db="EMBL/GenBank/DDBJ databases">
        <title>Genome public.</title>
        <authorList>
            <person name="Liu C."/>
            <person name="Sun Q."/>
        </authorList>
    </citation>
    <scope>NUCLEOTIDE SEQUENCE [LARGE SCALE GENOMIC DNA]</scope>
    <source>
        <strain evidence="1 2">New-38</strain>
    </source>
</reference>
<evidence type="ECO:0000313" key="2">
    <source>
        <dbReference type="Proteomes" id="UP000660021"/>
    </source>
</evidence>
<name>A0ABR7HSV8_9FIRM</name>
<dbReference type="Proteomes" id="UP000660021">
    <property type="component" value="Unassembled WGS sequence"/>
</dbReference>
<gene>
    <name evidence="1" type="ORF">H8S34_07065</name>
</gene>
<organism evidence="1 2">
    <name type="scientific">Pseudoflavonifractor hominis</name>
    <dbReference type="NCBI Taxonomy" id="2763059"/>
    <lineage>
        <taxon>Bacteria</taxon>
        <taxon>Bacillati</taxon>
        <taxon>Bacillota</taxon>
        <taxon>Clostridia</taxon>
        <taxon>Eubacteriales</taxon>
        <taxon>Oscillospiraceae</taxon>
        <taxon>Pseudoflavonifractor</taxon>
    </lineage>
</organism>
<dbReference type="EMBL" id="JACOPR010000003">
    <property type="protein sequence ID" value="MBC5730594.1"/>
    <property type="molecule type" value="Genomic_DNA"/>
</dbReference>
<proteinExistence type="predicted"/>